<dbReference type="Proteomes" id="UP000178042">
    <property type="component" value="Unassembled WGS sequence"/>
</dbReference>
<evidence type="ECO:0000256" key="2">
    <source>
        <dbReference type="ARBA" id="ARBA00022679"/>
    </source>
</evidence>
<accession>A0A1F6DDB1</accession>
<organism evidence="4 5">
    <name type="scientific">Candidatus Kaiserbacteria bacterium RIFCSPHIGHO2_02_FULL_49_16</name>
    <dbReference type="NCBI Taxonomy" id="1798490"/>
    <lineage>
        <taxon>Bacteria</taxon>
        <taxon>Candidatus Kaiseribacteriota</taxon>
    </lineage>
</organism>
<dbReference type="GO" id="GO:0016757">
    <property type="term" value="F:glycosyltransferase activity"/>
    <property type="evidence" value="ECO:0007669"/>
    <property type="project" value="UniProtKB-KW"/>
</dbReference>
<evidence type="ECO:0000256" key="1">
    <source>
        <dbReference type="ARBA" id="ARBA00022676"/>
    </source>
</evidence>
<dbReference type="EMBL" id="MFLD01000027">
    <property type="protein sequence ID" value="OGG59310.1"/>
    <property type="molecule type" value="Genomic_DNA"/>
</dbReference>
<keyword evidence="2" id="KW-0808">Transferase</keyword>
<evidence type="ECO:0000313" key="4">
    <source>
        <dbReference type="EMBL" id="OGG59310.1"/>
    </source>
</evidence>
<dbReference type="Pfam" id="PF00534">
    <property type="entry name" value="Glycos_transf_1"/>
    <property type="match status" value="1"/>
</dbReference>
<feature type="domain" description="Glycosyl transferase family 1" evidence="3">
    <location>
        <begin position="232"/>
        <end position="388"/>
    </location>
</feature>
<dbReference type="PANTHER" id="PTHR12526:SF510">
    <property type="entry name" value="D-INOSITOL 3-PHOSPHATE GLYCOSYLTRANSFERASE"/>
    <property type="match status" value="1"/>
</dbReference>
<evidence type="ECO:0000313" key="5">
    <source>
        <dbReference type="Proteomes" id="UP000178042"/>
    </source>
</evidence>
<dbReference type="AlphaFoldDB" id="A0A1F6DDB1"/>
<keyword evidence="1" id="KW-0328">Glycosyltransferase</keyword>
<dbReference type="Gene3D" id="3.40.50.2000">
    <property type="entry name" value="Glycogen Phosphorylase B"/>
    <property type="match status" value="2"/>
</dbReference>
<dbReference type="CDD" id="cd03801">
    <property type="entry name" value="GT4_PimA-like"/>
    <property type="match status" value="1"/>
</dbReference>
<reference evidence="4 5" key="1">
    <citation type="journal article" date="2016" name="Nat. Commun.">
        <title>Thousands of microbial genomes shed light on interconnected biogeochemical processes in an aquifer system.</title>
        <authorList>
            <person name="Anantharaman K."/>
            <person name="Brown C.T."/>
            <person name="Hug L.A."/>
            <person name="Sharon I."/>
            <person name="Castelle C.J."/>
            <person name="Probst A.J."/>
            <person name="Thomas B.C."/>
            <person name="Singh A."/>
            <person name="Wilkins M.J."/>
            <person name="Karaoz U."/>
            <person name="Brodie E.L."/>
            <person name="Williams K.H."/>
            <person name="Hubbard S.S."/>
            <person name="Banfield J.F."/>
        </authorList>
    </citation>
    <scope>NUCLEOTIDE SEQUENCE [LARGE SCALE GENOMIC DNA]</scope>
</reference>
<proteinExistence type="predicted"/>
<comment type="caution">
    <text evidence="4">The sequence shown here is derived from an EMBL/GenBank/DDBJ whole genome shotgun (WGS) entry which is preliminary data.</text>
</comment>
<sequence length="411" mass="46680">MSKKRKMLVIAPYGFNDRMTNFIEFVSARLLARSGWDVAAIVQSDTGISAKEIVSGITVYRYAHSLGGLRMLLPFLLFSRPSIFHAHNLRNNRVGIIGAMLARLLRIRLICTEYGLLHDHYLTDFRDNPLNNSLHPERVIRNLRELIGGIGRDPSHWLYILSSYFFHWPLAHAHHLVFVSKHNLPIARELKLPSASYLPHISDEYRWLETKTDTPDAREEDIKKRISGLYGTNVLFIGQMKLRKGWDVLLRSIPHTSPADIAKFVIVSASTTSEQKEFSDLVDLLNIRDRVLFLGKVPGNTLLQKIYGICAVVAVPSRYEGFGLVPLEAFEMRKPVVASNVAALTEYLVNGENSLLVPPENPQALGEALSRAVRDAVLRERLIKGGKETLTRLRSKEYADRWLAFYESQLR</sequence>
<protein>
    <recommendedName>
        <fullName evidence="3">Glycosyl transferase family 1 domain-containing protein</fullName>
    </recommendedName>
</protein>
<dbReference type="SUPFAM" id="SSF53756">
    <property type="entry name" value="UDP-Glycosyltransferase/glycogen phosphorylase"/>
    <property type="match status" value="1"/>
</dbReference>
<dbReference type="PANTHER" id="PTHR12526">
    <property type="entry name" value="GLYCOSYLTRANSFERASE"/>
    <property type="match status" value="1"/>
</dbReference>
<gene>
    <name evidence="4" type="ORF">A3C86_01510</name>
</gene>
<dbReference type="InterPro" id="IPR001296">
    <property type="entry name" value="Glyco_trans_1"/>
</dbReference>
<evidence type="ECO:0000259" key="3">
    <source>
        <dbReference type="Pfam" id="PF00534"/>
    </source>
</evidence>
<name>A0A1F6DDB1_9BACT</name>